<evidence type="ECO:0000256" key="4">
    <source>
        <dbReference type="SAM" id="Phobius"/>
    </source>
</evidence>
<proteinExistence type="inferred from homology"/>
<feature type="compositionally biased region" description="Low complexity" evidence="3">
    <location>
        <begin position="10"/>
        <end position="19"/>
    </location>
</feature>
<name>A0ABX8SFN2_9ACTN</name>
<reference evidence="5 6" key="1">
    <citation type="submission" date="2021-07" db="EMBL/GenBank/DDBJ databases">
        <title>complete genome sequencing of Tessaracoccus sp.J1M15.</title>
        <authorList>
            <person name="Bae J.-W."/>
            <person name="Kim D.-y."/>
        </authorList>
    </citation>
    <scope>NUCLEOTIDE SEQUENCE [LARGE SCALE GENOMIC DNA]</scope>
    <source>
        <strain evidence="5 6">J1M15</strain>
    </source>
</reference>
<feature type="compositionally biased region" description="Basic and acidic residues" evidence="3">
    <location>
        <begin position="20"/>
        <end position="29"/>
    </location>
</feature>
<evidence type="ECO:0000256" key="3">
    <source>
        <dbReference type="SAM" id="MobiDB-lite"/>
    </source>
</evidence>
<feature type="coiled-coil region" evidence="2">
    <location>
        <begin position="82"/>
        <end position="109"/>
    </location>
</feature>
<evidence type="ECO:0000256" key="2">
    <source>
        <dbReference type="SAM" id="Coils"/>
    </source>
</evidence>
<comment type="similarity">
    <text evidence="1">Belongs to the UPF0749 family.</text>
</comment>
<evidence type="ECO:0000313" key="6">
    <source>
        <dbReference type="Proteomes" id="UP000824504"/>
    </source>
</evidence>
<organism evidence="5 6">
    <name type="scientific">Tessaracoccus palaemonis</name>
    <dbReference type="NCBI Taxonomy" id="2829499"/>
    <lineage>
        <taxon>Bacteria</taxon>
        <taxon>Bacillati</taxon>
        <taxon>Actinomycetota</taxon>
        <taxon>Actinomycetes</taxon>
        <taxon>Propionibacteriales</taxon>
        <taxon>Propionibacteriaceae</taxon>
        <taxon>Tessaracoccus</taxon>
    </lineage>
</organism>
<keyword evidence="4" id="KW-1133">Transmembrane helix</keyword>
<gene>
    <name evidence="5" type="ORF">KDB89_07560</name>
</gene>
<dbReference type="Proteomes" id="UP000824504">
    <property type="component" value="Chromosome"/>
</dbReference>
<accession>A0ABX8SFN2</accession>
<sequence length="264" mass="28329">MPDTEPTRPPQTTGPGPADGARRAAEPRRTGIMRDFFRPGRGQLVVGAALFLTAFIVVITLQSQASQPEFANVRQADLIQLLDNVTSETRRLEDQVRELESARSELQSGVDSDKAARQEAARRIEQAEILAGTVPATGPGIRIQISDPDRAVTAALLLDAIEELRDAGAEVIELNDSVRVVMRTFFTTADDGGIVADGVTLTAPFTIEAIGDPATLEAGARFRGGLVSEIEGERVGGSVQITQLDQVSIDTTVEVVENQFARPR</sequence>
<keyword evidence="2" id="KW-0175">Coiled coil</keyword>
<dbReference type="Pfam" id="PF05949">
    <property type="entry name" value="DUF881"/>
    <property type="match status" value="1"/>
</dbReference>
<dbReference type="PANTHER" id="PTHR37313:SF2">
    <property type="entry name" value="UPF0749 PROTEIN YLXX"/>
    <property type="match status" value="1"/>
</dbReference>
<dbReference type="PANTHER" id="PTHR37313">
    <property type="entry name" value="UPF0749 PROTEIN RV1825"/>
    <property type="match status" value="1"/>
</dbReference>
<keyword evidence="4" id="KW-0812">Transmembrane</keyword>
<evidence type="ECO:0000256" key="1">
    <source>
        <dbReference type="ARBA" id="ARBA00009108"/>
    </source>
</evidence>
<dbReference type="RefSeq" id="WP_219079821.1">
    <property type="nucleotide sequence ID" value="NZ_CP079216.1"/>
</dbReference>
<dbReference type="EMBL" id="CP079216">
    <property type="protein sequence ID" value="QXT61669.1"/>
    <property type="molecule type" value="Genomic_DNA"/>
</dbReference>
<dbReference type="InterPro" id="IPR010273">
    <property type="entry name" value="DUF881"/>
</dbReference>
<feature type="region of interest" description="Disordered" evidence="3">
    <location>
        <begin position="1"/>
        <end position="29"/>
    </location>
</feature>
<protein>
    <submittedName>
        <fullName evidence="5">DUF881 domain-containing protein</fullName>
    </submittedName>
</protein>
<evidence type="ECO:0000313" key="5">
    <source>
        <dbReference type="EMBL" id="QXT61669.1"/>
    </source>
</evidence>
<keyword evidence="6" id="KW-1185">Reference proteome</keyword>
<feature type="transmembrane region" description="Helical" evidence="4">
    <location>
        <begin position="42"/>
        <end position="61"/>
    </location>
</feature>
<keyword evidence="4" id="KW-0472">Membrane</keyword>